<evidence type="ECO:0000313" key="1">
    <source>
        <dbReference type="Proteomes" id="UP000046395"/>
    </source>
</evidence>
<accession>A0A5S6QES5</accession>
<organism evidence="1 2">
    <name type="scientific">Trichuris muris</name>
    <name type="common">Mouse whipworm</name>
    <dbReference type="NCBI Taxonomy" id="70415"/>
    <lineage>
        <taxon>Eukaryota</taxon>
        <taxon>Metazoa</taxon>
        <taxon>Ecdysozoa</taxon>
        <taxon>Nematoda</taxon>
        <taxon>Enoplea</taxon>
        <taxon>Dorylaimia</taxon>
        <taxon>Trichinellida</taxon>
        <taxon>Trichuridae</taxon>
        <taxon>Trichuris</taxon>
    </lineage>
</organism>
<name>A0A5S6QES5_TRIMR</name>
<proteinExistence type="predicted"/>
<reference evidence="2" key="1">
    <citation type="submission" date="2019-12" db="UniProtKB">
        <authorList>
            <consortium name="WormBaseParasite"/>
        </authorList>
    </citation>
    <scope>IDENTIFICATION</scope>
</reference>
<dbReference type="PANTHER" id="PTHR36944:SF4">
    <property type="entry name" value="CPG4 DOMAIN-CONTAINING PROTEIN"/>
    <property type="match status" value="1"/>
</dbReference>
<dbReference type="WBParaSite" id="TMUE_1000005684.1">
    <property type="protein sequence ID" value="TMUE_1000005684.1"/>
    <property type="gene ID" value="WBGene00286758"/>
</dbReference>
<dbReference type="Proteomes" id="UP000046395">
    <property type="component" value="Unassembled WGS sequence"/>
</dbReference>
<dbReference type="AlphaFoldDB" id="A0A5S6QES5"/>
<keyword evidence="1" id="KW-1185">Reference proteome</keyword>
<dbReference type="PANTHER" id="PTHR36944">
    <property type="entry name" value="PROTEIN CBG02791-RELATED"/>
    <property type="match status" value="1"/>
</dbReference>
<sequence>MTKFAGRIKQALWHPFDASHYLKLFCPWDLGDTVNCSCPTRPMQRQAAFVSMFKIYLCVLVMQSVTLKAEGADMCFHHCIKVFARRFTDKKTSSEQSEQANHISSVRQACGVFVEFKTCTLTCTASLELAALEDAFEGFNFMCFERKSRFLKHATCLEDKDNQISGLCKNEIKLIELAMGTMKHMMFATSKELELSLQNLCRNTTRLVRCFLPAINAICGVDAADLMREFILLTFGKKNALYPMDNADLPGDKDFCAIRYSQGPVCD</sequence>
<protein>
    <submittedName>
        <fullName evidence="2">Chondroitin proteoglycan 4 domain-containing protein</fullName>
    </submittedName>
</protein>
<evidence type="ECO:0000313" key="2">
    <source>
        <dbReference type="WBParaSite" id="TMUE_1000005684.1"/>
    </source>
</evidence>